<evidence type="ECO:0000256" key="4">
    <source>
        <dbReference type="ARBA" id="ARBA00022490"/>
    </source>
</evidence>
<dbReference type="Proteomes" id="UP001221898">
    <property type="component" value="Unassembled WGS sequence"/>
</dbReference>
<accession>A0AAD7SV19</accession>
<dbReference type="GO" id="GO:0045944">
    <property type="term" value="P:positive regulation of transcription by RNA polymerase II"/>
    <property type="evidence" value="ECO:0007669"/>
    <property type="project" value="TreeGrafter"/>
</dbReference>
<evidence type="ECO:0000256" key="5">
    <source>
        <dbReference type="ARBA" id="ARBA00022553"/>
    </source>
</evidence>
<evidence type="ECO:0000256" key="3">
    <source>
        <dbReference type="ARBA" id="ARBA00007167"/>
    </source>
</evidence>
<evidence type="ECO:0000259" key="11">
    <source>
        <dbReference type="Pfam" id="PF12884"/>
    </source>
</evidence>
<feature type="domain" description="Transducer of regulated CREB activity middle" evidence="12">
    <location>
        <begin position="206"/>
        <end position="311"/>
    </location>
</feature>
<feature type="domain" description="Transducer of regulated CREB activity C-terminal" evidence="13">
    <location>
        <begin position="568"/>
        <end position="643"/>
    </location>
</feature>
<evidence type="ECO:0000259" key="12">
    <source>
        <dbReference type="Pfam" id="PF12885"/>
    </source>
</evidence>
<organism evidence="14 15">
    <name type="scientific">Aldrovandia affinis</name>
    <dbReference type="NCBI Taxonomy" id="143900"/>
    <lineage>
        <taxon>Eukaryota</taxon>
        <taxon>Metazoa</taxon>
        <taxon>Chordata</taxon>
        <taxon>Craniata</taxon>
        <taxon>Vertebrata</taxon>
        <taxon>Euteleostomi</taxon>
        <taxon>Actinopterygii</taxon>
        <taxon>Neopterygii</taxon>
        <taxon>Teleostei</taxon>
        <taxon>Notacanthiformes</taxon>
        <taxon>Halosauridae</taxon>
        <taxon>Aldrovandia</taxon>
    </lineage>
</organism>
<reference evidence="14" key="1">
    <citation type="journal article" date="2023" name="Science">
        <title>Genome structures resolve the early diversification of teleost fishes.</title>
        <authorList>
            <person name="Parey E."/>
            <person name="Louis A."/>
            <person name="Montfort J."/>
            <person name="Bouchez O."/>
            <person name="Roques C."/>
            <person name="Iampietro C."/>
            <person name="Lluch J."/>
            <person name="Castinel A."/>
            <person name="Donnadieu C."/>
            <person name="Desvignes T."/>
            <person name="Floi Bucao C."/>
            <person name="Jouanno E."/>
            <person name="Wen M."/>
            <person name="Mejri S."/>
            <person name="Dirks R."/>
            <person name="Jansen H."/>
            <person name="Henkel C."/>
            <person name="Chen W.J."/>
            <person name="Zahm M."/>
            <person name="Cabau C."/>
            <person name="Klopp C."/>
            <person name="Thompson A.W."/>
            <person name="Robinson-Rechavi M."/>
            <person name="Braasch I."/>
            <person name="Lecointre G."/>
            <person name="Bobe J."/>
            <person name="Postlethwait J.H."/>
            <person name="Berthelot C."/>
            <person name="Roest Crollius H."/>
            <person name="Guiguen Y."/>
        </authorList>
    </citation>
    <scope>NUCLEOTIDE SEQUENCE</scope>
    <source>
        <strain evidence="14">NC1722</strain>
    </source>
</reference>
<evidence type="ECO:0000256" key="6">
    <source>
        <dbReference type="ARBA" id="ARBA00023015"/>
    </source>
</evidence>
<proteinExistence type="inferred from homology"/>
<feature type="compositionally biased region" description="Polar residues" evidence="10">
    <location>
        <begin position="209"/>
        <end position="231"/>
    </location>
</feature>
<dbReference type="InterPro" id="IPR024783">
    <property type="entry name" value="TORC_N"/>
</dbReference>
<evidence type="ECO:0000256" key="10">
    <source>
        <dbReference type="SAM" id="MobiDB-lite"/>
    </source>
</evidence>
<dbReference type="PANTHER" id="PTHR13589:SF14">
    <property type="entry name" value="CREB-REGULATED TRANSCRIPTION COACTIVATOR 1"/>
    <property type="match status" value="1"/>
</dbReference>
<dbReference type="AlphaFoldDB" id="A0AAD7SV19"/>
<dbReference type="EMBL" id="JAINUG010000035">
    <property type="protein sequence ID" value="KAJ8408351.1"/>
    <property type="molecule type" value="Genomic_DNA"/>
</dbReference>
<evidence type="ECO:0000256" key="1">
    <source>
        <dbReference type="ARBA" id="ARBA00004123"/>
    </source>
</evidence>
<evidence type="ECO:0000256" key="7">
    <source>
        <dbReference type="ARBA" id="ARBA00023159"/>
    </source>
</evidence>
<protein>
    <recommendedName>
        <fullName evidence="16">CREB regulated transcription coactivator 1</fullName>
    </recommendedName>
</protein>
<evidence type="ECO:0000256" key="9">
    <source>
        <dbReference type="ARBA" id="ARBA00023242"/>
    </source>
</evidence>
<sequence length="643" mass="70185">MTLPVSAMTPLRYVRIEAIESEKSEKMATSNNPRKFSEKIALHNQKQAEETAAFEEVMKDLSITRAARLQLQKTQYLQLGQNRGQYYGGSLPNVNQIGNSSIDLPFQTPFPTAGLDTNRTTRHHGLVDRVYRDRNRITSPHRRPLSVDKHGRQISSFSACCIARAQRAHRCLRSRGSWVKREWFHIDSCPYGAVYLSPPPDTSWRRTNSDSALHQSTMSPSPQDTFTGGSQDLQPKRVLLLTVPGTEEPESEIDKDQKPIWDNKKNVSSRPKSCEVPGINIFPSPDQEMSASLIPATHNTGGSLPDLTNIHTGNLATNLTHLGISVASHGVATSQPTMTAGSQRRQQSVVPLALNADARHQQVPQQLSPTLSPPLTIAQAVTMDALTLEQQLSQYPFFGQLTSQGQVIGDLQQQNIRLIQLPPLSVTTALTQSSPGSQTQTSVGIDINSASSLQQYRSQAGSPSNQSPTSPVSNQGFSPGGSPQHNSILGSIFGDSFYDQQLASRQTNALSHQLEQFNMIENPISSSGLYSQCSTLNYTQAAMMGLTGSHGNLLDSQQLGYSSHGNIPNIILTVTGESPPSLSKELTNSLAGVGDVSFDADSQFPLDELKIDPLTLDGLHMLNDPDMVLADPATEDTFRMDRL</sequence>
<gene>
    <name evidence="14" type="ORF">AAFF_G00257650</name>
</gene>
<dbReference type="GO" id="GO:0051289">
    <property type="term" value="P:protein homotetramerization"/>
    <property type="evidence" value="ECO:0007669"/>
    <property type="project" value="InterPro"/>
</dbReference>
<feature type="domain" description="Transducer of regulated CREB activity N-terminal" evidence="11">
    <location>
        <begin position="32"/>
        <end position="92"/>
    </location>
</feature>
<dbReference type="Pfam" id="PF12884">
    <property type="entry name" value="TORC_N"/>
    <property type="match status" value="1"/>
</dbReference>
<dbReference type="Pfam" id="PF12886">
    <property type="entry name" value="TORC_C"/>
    <property type="match status" value="1"/>
</dbReference>
<feature type="region of interest" description="Disordered" evidence="10">
    <location>
        <begin position="205"/>
        <end position="231"/>
    </location>
</feature>
<keyword evidence="15" id="KW-1185">Reference proteome</keyword>
<keyword evidence="4" id="KW-0963">Cytoplasm</keyword>
<dbReference type="GO" id="GO:0005737">
    <property type="term" value="C:cytoplasm"/>
    <property type="evidence" value="ECO:0007669"/>
    <property type="project" value="UniProtKB-SubCell"/>
</dbReference>
<feature type="region of interest" description="Disordered" evidence="10">
    <location>
        <begin position="454"/>
        <end position="485"/>
    </location>
</feature>
<dbReference type="GO" id="GO:0008140">
    <property type="term" value="F:cAMP response element binding protein binding"/>
    <property type="evidence" value="ECO:0007669"/>
    <property type="project" value="InterPro"/>
</dbReference>
<keyword evidence="8" id="KW-0804">Transcription</keyword>
<evidence type="ECO:0000313" key="14">
    <source>
        <dbReference type="EMBL" id="KAJ8408351.1"/>
    </source>
</evidence>
<evidence type="ECO:0000259" key="13">
    <source>
        <dbReference type="Pfam" id="PF12886"/>
    </source>
</evidence>
<dbReference type="Pfam" id="PF12885">
    <property type="entry name" value="TORC_M"/>
    <property type="match status" value="1"/>
</dbReference>
<keyword evidence="6" id="KW-0805">Transcription regulation</keyword>
<dbReference type="PANTHER" id="PTHR13589">
    <property type="entry name" value="CREB-REGULATED TRANSCRIPTION COACTIVATOR"/>
    <property type="match status" value="1"/>
</dbReference>
<evidence type="ECO:0000256" key="2">
    <source>
        <dbReference type="ARBA" id="ARBA00004496"/>
    </source>
</evidence>
<evidence type="ECO:0008006" key="16">
    <source>
        <dbReference type="Google" id="ProtNLM"/>
    </source>
</evidence>
<keyword evidence="9" id="KW-0539">Nucleus</keyword>
<keyword evidence="7" id="KW-0010">Activator</keyword>
<comment type="subcellular location">
    <subcellularLocation>
        <location evidence="2">Cytoplasm</location>
    </subcellularLocation>
    <subcellularLocation>
        <location evidence="1">Nucleus</location>
    </subcellularLocation>
</comment>
<evidence type="ECO:0000313" key="15">
    <source>
        <dbReference type="Proteomes" id="UP001221898"/>
    </source>
</evidence>
<comment type="similarity">
    <text evidence="3">Belongs to the TORC family.</text>
</comment>
<name>A0AAD7SV19_9TELE</name>
<evidence type="ECO:0000256" key="8">
    <source>
        <dbReference type="ARBA" id="ARBA00023163"/>
    </source>
</evidence>
<keyword evidence="5" id="KW-0597">Phosphoprotein</keyword>
<comment type="caution">
    <text evidence="14">The sequence shown here is derived from an EMBL/GenBank/DDBJ whole genome shotgun (WGS) entry which is preliminary data.</text>
</comment>
<dbReference type="GO" id="GO:0005634">
    <property type="term" value="C:nucleus"/>
    <property type="evidence" value="ECO:0007669"/>
    <property type="project" value="UniProtKB-SubCell"/>
</dbReference>
<dbReference type="InterPro" id="IPR024784">
    <property type="entry name" value="TORC_M"/>
</dbReference>
<dbReference type="InterPro" id="IPR024786">
    <property type="entry name" value="TORC"/>
</dbReference>
<dbReference type="InterPro" id="IPR024785">
    <property type="entry name" value="TORC_C"/>
</dbReference>